<accession>A0A0U5JI00</accession>
<name>A0A0U5JI00_LIMRT</name>
<protein>
    <submittedName>
        <fullName evidence="1">Uncharacterized protein</fullName>
    </submittedName>
</protein>
<dbReference type="EMBL" id="LN887216">
    <property type="protein sequence ID" value="CUR36499.1"/>
    <property type="molecule type" value="Genomic_DNA"/>
</dbReference>
<reference evidence="1" key="1">
    <citation type="submission" date="2015-10" db="EMBL/GenBank/DDBJ databases">
        <authorList>
            <person name="Gilbert D.G."/>
        </authorList>
    </citation>
    <scope>NUCLEOTIDE SEQUENCE</scope>
    <source>
        <strain evidence="1">Pg-3b</strain>
    </source>
</reference>
<dbReference type="RefSeq" id="WP_086131926.1">
    <property type="nucleotide sequence ID" value="NZ_LN887216.1"/>
</dbReference>
<evidence type="ECO:0000313" key="1">
    <source>
        <dbReference type="EMBL" id="CUR36499.1"/>
    </source>
</evidence>
<proteinExistence type="predicted"/>
<dbReference type="AlphaFoldDB" id="A0A0U5JI00"/>
<sequence length="83" mass="9423">MTMNIYRNRLSYDFDSQGNTIDAMVGFNGMNDQGETTMATIKVTQDMLGEGKTFDNVSNKDITELAKKKWVEYLQPESTSTQQ</sequence>
<organism evidence="1">
    <name type="scientific">Limosilactobacillus reuteri</name>
    <name type="common">Lactobacillus reuteri</name>
    <dbReference type="NCBI Taxonomy" id="1598"/>
    <lineage>
        <taxon>Bacteria</taxon>
        <taxon>Bacillati</taxon>
        <taxon>Bacillota</taxon>
        <taxon>Bacilli</taxon>
        <taxon>Lactobacillales</taxon>
        <taxon>Lactobacillaceae</taxon>
        <taxon>Limosilactobacillus</taxon>
    </lineage>
</organism>
<gene>
    <name evidence="1" type="ORF">LRLP16767_LRPG3B_00291</name>
</gene>